<name>D6Y1H1_BACIE</name>
<evidence type="ECO:0000256" key="3">
    <source>
        <dbReference type="ARBA" id="ARBA00022692"/>
    </source>
</evidence>
<keyword evidence="5 6" id="KW-0472">Membrane</keyword>
<comment type="subcellular location">
    <subcellularLocation>
        <location evidence="6">Cell membrane</location>
        <topology evidence="6">Multi-pass membrane protein</topology>
    </subcellularLocation>
    <subcellularLocation>
        <location evidence="1">Membrane</location>
        <topology evidence="1">Multi-pass membrane protein</topology>
    </subcellularLocation>
</comment>
<organism evidence="8 9">
    <name type="scientific">Bacillus selenitireducens (strain ATCC 700615 / DSM 15326 / MLS10)</name>
    <dbReference type="NCBI Taxonomy" id="439292"/>
    <lineage>
        <taxon>Bacteria</taxon>
        <taxon>Bacillati</taxon>
        <taxon>Bacillota</taxon>
        <taxon>Bacilli</taxon>
        <taxon>Bacillales</taxon>
        <taxon>Bacillaceae</taxon>
        <taxon>Salisediminibacterium</taxon>
    </lineage>
</organism>
<keyword evidence="4 6" id="KW-1133">Transmembrane helix</keyword>
<dbReference type="KEGG" id="bse:Bsel_3276"/>
<reference evidence="8" key="1">
    <citation type="submission" date="2009-10" db="EMBL/GenBank/DDBJ databases">
        <title>Complete sequence of Bacillus selenitireducens MLS10.</title>
        <authorList>
            <consortium name="US DOE Joint Genome Institute"/>
            <person name="Lucas S."/>
            <person name="Copeland A."/>
            <person name="Lapidus A."/>
            <person name="Glavina del Rio T."/>
            <person name="Dalin E."/>
            <person name="Tice H."/>
            <person name="Bruce D."/>
            <person name="Goodwin L."/>
            <person name="Pitluck S."/>
            <person name="Sims D."/>
            <person name="Brettin T."/>
            <person name="Detter J.C."/>
            <person name="Han C."/>
            <person name="Larimer F."/>
            <person name="Land M."/>
            <person name="Hauser L."/>
            <person name="Kyrpides N."/>
            <person name="Ovchinnikova G."/>
            <person name="Stolz J."/>
        </authorList>
    </citation>
    <scope>NUCLEOTIDE SEQUENCE [LARGE SCALE GENOMIC DNA]</scope>
    <source>
        <strain evidence="8">MLS10</strain>
    </source>
</reference>
<accession>D6Y1H1</accession>
<dbReference type="HOGENOM" id="CLU_016047_18_4_9"/>
<feature type="transmembrane region" description="Helical" evidence="6">
    <location>
        <begin position="153"/>
        <end position="174"/>
    </location>
</feature>
<evidence type="ECO:0000259" key="7">
    <source>
        <dbReference type="PROSITE" id="PS50928"/>
    </source>
</evidence>
<feature type="transmembrane region" description="Helical" evidence="6">
    <location>
        <begin position="12"/>
        <end position="34"/>
    </location>
</feature>
<keyword evidence="9" id="KW-1185">Reference proteome</keyword>
<evidence type="ECO:0000256" key="4">
    <source>
        <dbReference type="ARBA" id="ARBA00022989"/>
    </source>
</evidence>
<evidence type="ECO:0000256" key="6">
    <source>
        <dbReference type="RuleBase" id="RU363032"/>
    </source>
</evidence>
<evidence type="ECO:0000256" key="1">
    <source>
        <dbReference type="ARBA" id="ARBA00004141"/>
    </source>
</evidence>
<dbReference type="STRING" id="439292.Bsel_3276"/>
<proteinExistence type="inferred from homology"/>
<dbReference type="Gene3D" id="1.10.3720.10">
    <property type="entry name" value="MetI-like"/>
    <property type="match status" value="1"/>
</dbReference>
<feature type="transmembrane region" description="Helical" evidence="6">
    <location>
        <begin position="215"/>
        <end position="237"/>
    </location>
</feature>
<feature type="transmembrane region" description="Helical" evidence="6">
    <location>
        <begin position="257"/>
        <end position="278"/>
    </location>
</feature>
<dbReference type="AlphaFoldDB" id="D6Y1H1"/>
<dbReference type="InterPro" id="IPR000515">
    <property type="entry name" value="MetI-like"/>
</dbReference>
<dbReference type="PROSITE" id="PS50928">
    <property type="entry name" value="ABC_TM1"/>
    <property type="match status" value="1"/>
</dbReference>
<evidence type="ECO:0000256" key="5">
    <source>
        <dbReference type="ARBA" id="ARBA00023136"/>
    </source>
</evidence>
<dbReference type="InterPro" id="IPR052730">
    <property type="entry name" value="Sugar_ABC_transporter"/>
</dbReference>
<dbReference type="RefSeq" id="WP_013174162.1">
    <property type="nucleotide sequence ID" value="NC_014219.1"/>
</dbReference>
<dbReference type="EMBL" id="CP001791">
    <property type="protein sequence ID" value="ADI00758.1"/>
    <property type="molecule type" value="Genomic_DNA"/>
</dbReference>
<keyword evidence="3 6" id="KW-0812">Transmembrane</keyword>
<dbReference type="GO" id="GO:0005886">
    <property type="term" value="C:plasma membrane"/>
    <property type="evidence" value="ECO:0007669"/>
    <property type="project" value="UniProtKB-SubCell"/>
</dbReference>
<sequence length="296" mass="34001">MSLSNKPVPSWLKGIGFVSPALIVISFFVGYGLFQAAQGSVSREEGDAFWANYQTLLAHGSFLRSLGISVWVAFSSTLISLVIGIWMTRRLIRVFRYDHWKFVAWLPMIIPHFVAAYLIYIIFAPTGWFSSLFFQIGLLDSIGQFPVLVNDPLYIGVILTYVWKEIPFVLLMMLPVYQEMDLRYEDVSRTLGGNSFTVFRTVEFPWVFPVSLETFLILFVFVLGAFEVPALLGVTFPKMLPILAYEWFYQSAWVNRPLAQAMMVLISLFAIVSAFFVLRFTSRWKSKWATRRGEQQ</sequence>
<dbReference type="CDD" id="cd06261">
    <property type="entry name" value="TM_PBP2"/>
    <property type="match status" value="1"/>
</dbReference>
<dbReference type="PANTHER" id="PTHR43759:SF1">
    <property type="entry name" value="GLUCOSE IMPORT SYSTEM PERMEASE PROTEIN GLCT"/>
    <property type="match status" value="1"/>
</dbReference>
<dbReference type="InterPro" id="IPR035906">
    <property type="entry name" value="MetI-like_sf"/>
</dbReference>
<protein>
    <submittedName>
        <fullName evidence="8">Binding-protein-dependent transport systems inner membrane component</fullName>
    </submittedName>
</protein>
<dbReference type="SUPFAM" id="SSF161098">
    <property type="entry name" value="MetI-like"/>
    <property type="match status" value="1"/>
</dbReference>
<dbReference type="Pfam" id="PF00528">
    <property type="entry name" value="BPD_transp_1"/>
    <property type="match status" value="1"/>
</dbReference>
<gene>
    <name evidence="8" type="ordered locus">Bsel_3276</name>
</gene>
<feature type="domain" description="ABC transmembrane type-1" evidence="7">
    <location>
        <begin position="62"/>
        <end position="277"/>
    </location>
</feature>
<dbReference type="Proteomes" id="UP000000271">
    <property type="component" value="Chromosome"/>
</dbReference>
<evidence type="ECO:0000313" key="9">
    <source>
        <dbReference type="Proteomes" id="UP000000271"/>
    </source>
</evidence>
<keyword evidence="2 6" id="KW-0813">Transport</keyword>
<feature type="transmembrane region" description="Helical" evidence="6">
    <location>
        <begin position="100"/>
        <end position="123"/>
    </location>
</feature>
<feature type="transmembrane region" description="Helical" evidence="6">
    <location>
        <begin position="68"/>
        <end position="88"/>
    </location>
</feature>
<comment type="similarity">
    <text evidence="6">Belongs to the binding-protein-dependent transport system permease family.</text>
</comment>
<evidence type="ECO:0000256" key="2">
    <source>
        <dbReference type="ARBA" id="ARBA00022448"/>
    </source>
</evidence>
<dbReference type="GO" id="GO:0055085">
    <property type="term" value="P:transmembrane transport"/>
    <property type="evidence" value="ECO:0007669"/>
    <property type="project" value="InterPro"/>
</dbReference>
<dbReference type="eggNOG" id="COG1176">
    <property type="taxonomic scope" value="Bacteria"/>
</dbReference>
<evidence type="ECO:0000313" key="8">
    <source>
        <dbReference type="EMBL" id="ADI00758.1"/>
    </source>
</evidence>
<dbReference type="PANTHER" id="PTHR43759">
    <property type="entry name" value="TREHALOSE TRANSPORT SYSTEM PERMEASE PROTEIN SUGA"/>
    <property type="match status" value="1"/>
</dbReference>